<feature type="domain" description="PPIase FKBP-type" evidence="11">
    <location>
        <begin position="6"/>
        <end position="70"/>
    </location>
</feature>
<keyword evidence="5 9" id="KW-0697">Rotamase</keyword>
<gene>
    <name evidence="12" type="primary">slyD</name>
    <name evidence="12" type="ORF">MGMO_41c00350</name>
</gene>
<evidence type="ECO:0000256" key="3">
    <source>
        <dbReference type="ARBA" id="ARBA00006577"/>
    </source>
</evidence>
<dbReference type="STRING" id="1116472.MGMO_41c00350"/>
<keyword evidence="6" id="KW-0143">Chaperone</keyword>
<dbReference type="OrthoDB" id="9808891at2"/>
<comment type="subcellular location">
    <subcellularLocation>
        <location evidence="2">Cytoplasm</location>
    </subcellularLocation>
</comment>
<proteinExistence type="inferred from homology"/>
<dbReference type="EC" id="5.2.1.8" evidence="10"/>
<dbReference type="eggNOG" id="COG1047">
    <property type="taxonomic scope" value="Bacteria"/>
</dbReference>
<comment type="catalytic activity">
    <reaction evidence="1 9 10">
        <text>[protein]-peptidylproline (omega=180) = [protein]-peptidylproline (omega=0)</text>
        <dbReference type="Rhea" id="RHEA:16237"/>
        <dbReference type="Rhea" id="RHEA-COMP:10747"/>
        <dbReference type="Rhea" id="RHEA-COMP:10748"/>
        <dbReference type="ChEBI" id="CHEBI:83833"/>
        <dbReference type="ChEBI" id="CHEBI:83834"/>
        <dbReference type="EC" id="5.2.1.8"/>
    </reaction>
</comment>
<dbReference type="GO" id="GO:0003755">
    <property type="term" value="F:peptidyl-prolyl cis-trans isomerase activity"/>
    <property type="evidence" value="ECO:0007669"/>
    <property type="project" value="UniProtKB-UniRule"/>
</dbReference>
<keyword evidence="13" id="KW-1185">Reference proteome</keyword>
<comment type="function">
    <text evidence="8">Also involved in hydrogenase metallocenter assembly, probably by participating in the nickel insertion step. This function in hydrogenase biosynthesis requires chaperone activity and the presence of the metal-binding domain, but not PPIase activity.</text>
</comment>
<evidence type="ECO:0000313" key="12">
    <source>
        <dbReference type="EMBL" id="ESS72968.1"/>
    </source>
</evidence>
<organism evidence="12 13">
    <name type="scientific">Methyloglobulus morosus KoM1</name>
    <dbReference type="NCBI Taxonomy" id="1116472"/>
    <lineage>
        <taxon>Bacteria</taxon>
        <taxon>Pseudomonadati</taxon>
        <taxon>Pseudomonadota</taxon>
        <taxon>Gammaproteobacteria</taxon>
        <taxon>Methylococcales</taxon>
        <taxon>Methylococcaceae</taxon>
        <taxon>Methyloglobulus</taxon>
    </lineage>
</organism>
<comment type="caution">
    <text evidence="12">The sequence shown here is derived from an EMBL/GenBank/DDBJ whole genome shotgun (WGS) entry which is preliminary data.</text>
</comment>
<evidence type="ECO:0000256" key="2">
    <source>
        <dbReference type="ARBA" id="ARBA00004496"/>
    </source>
</evidence>
<evidence type="ECO:0000256" key="8">
    <source>
        <dbReference type="ARBA" id="ARBA00037071"/>
    </source>
</evidence>
<dbReference type="PANTHER" id="PTHR47861:SF3">
    <property type="entry name" value="FKBP-TYPE PEPTIDYL-PROLYL CIS-TRANS ISOMERASE SLYD"/>
    <property type="match status" value="1"/>
</dbReference>
<keyword evidence="4" id="KW-0963">Cytoplasm</keyword>
<keyword evidence="7 9" id="KW-0413">Isomerase</keyword>
<reference evidence="12 13" key="1">
    <citation type="journal article" date="2013" name="Genome Announc.">
        <title>Draft Genome Sequence of the Methanotrophic Gammaproteobacterium Methyloglobulus morosus DSM 22980 Strain KoM1.</title>
        <authorList>
            <person name="Poehlein A."/>
            <person name="Deutzmann J.S."/>
            <person name="Daniel R."/>
            <person name="Simeonova D.D."/>
        </authorList>
    </citation>
    <scope>NUCLEOTIDE SEQUENCE [LARGE SCALE GENOMIC DNA]</scope>
    <source>
        <strain evidence="12 13">KoM1</strain>
    </source>
</reference>
<dbReference type="PROSITE" id="PS50059">
    <property type="entry name" value="FKBP_PPIASE"/>
    <property type="match status" value="1"/>
</dbReference>
<dbReference type="GO" id="GO:0005737">
    <property type="term" value="C:cytoplasm"/>
    <property type="evidence" value="ECO:0007669"/>
    <property type="project" value="UniProtKB-SubCell"/>
</dbReference>
<evidence type="ECO:0000256" key="10">
    <source>
        <dbReference type="RuleBase" id="RU003915"/>
    </source>
</evidence>
<dbReference type="Pfam" id="PF00254">
    <property type="entry name" value="FKBP_C"/>
    <property type="match status" value="1"/>
</dbReference>
<name>V5C8B1_9GAMM</name>
<accession>V5C8B1</accession>
<evidence type="ECO:0000256" key="9">
    <source>
        <dbReference type="PROSITE-ProRule" id="PRU00277"/>
    </source>
</evidence>
<sequence length="159" mass="16988">MQIANNTAVSIHYTLTNDAGEELDSTVGGEPMVYLHGSGNIISGLEKALHHKNVGDKLNVRVEAADAYGEFSDDMIQVVSREMFDGIDKVEVGMQFHAAVNSGSGIITVIKIDGDEITVDGNHPMAGQSLNFDVEIVGVRLATKEELSHGHIHGAGCHH</sequence>
<dbReference type="PANTHER" id="PTHR47861">
    <property type="entry name" value="FKBP-TYPE PEPTIDYL-PROLYL CIS-TRANS ISOMERASE SLYD"/>
    <property type="match status" value="1"/>
</dbReference>
<protein>
    <recommendedName>
        <fullName evidence="10">Peptidyl-prolyl cis-trans isomerase</fullName>
        <ecNumber evidence="10">5.2.1.8</ecNumber>
    </recommendedName>
</protein>
<evidence type="ECO:0000256" key="6">
    <source>
        <dbReference type="ARBA" id="ARBA00023186"/>
    </source>
</evidence>
<evidence type="ECO:0000256" key="1">
    <source>
        <dbReference type="ARBA" id="ARBA00000971"/>
    </source>
</evidence>
<comment type="similarity">
    <text evidence="3 10">Belongs to the FKBP-type PPIase family.</text>
</comment>
<evidence type="ECO:0000256" key="7">
    <source>
        <dbReference type="ARBA" id="ARBA00023235"/>
    </source>
</evidence>
<dbReference type="Proteomes" id="UP000017842">
    <property type="component" value="Unassembled WGS sequence"/>
</dbReference>
<evidence type="ECO:0000256" key="5">
    <source>
        <dbReference type="ARBA" id="ARBA00023110"/>
    </source>
</evidence>
<dbReference type="Gene3D" id="3.10.50.40">
    <property type="match status" value="1"/>
</dbReference>
<dbReference type="SUPFAM" id="SSF54534">
    <property type="entry name" value="FKBP-like"/>
    <property type="match status" value="1"/>
</dbReference>
<dbReference type="AlphaFoldDB" id="V5C8B1"/>
<evidence type="ECO:0000256" key="4">
    <source>
        <dbReference type="ARBA" id="ARBA00022490"/>
    </source>
</evidence>
<dbReference type="RefSeq" id="WP_023494037.1">
    <property type="nucleotide sequence ID" value="NZ_AYLO01000040.1"/>
</dbReference>
<evidence type="ECO:0000259" key="11">
    <source>
        <dbReference type="PROSITE" id="PS50059"/>
    </source>
</evidence>
<dbReference type="PATRIC" id="fig|1116472.3.peg.1196"/>
<dbReference type="EMBL" id="AYLO01000040">
    <property type="protein sequence ID" value="ESS72968.1"/>
    <property type="molecule type" value="Genomic_DNA"/>
</dbReference>
<dbReference type="GO" id="GO:0042026">
    <property type="term" value="P:protein refolding"/>
    <property type="evidence" value="ECO:0007669"/>
    <property type="project" value="UniProtKB-ARBA"/>
</dbReference>
<evidence type="ECO:0000313" key="13">
    <source>
        <dbReference type="Proteomes" id="UP000017842"/>
    </source>
</evidence>
<dbReference type="InterPro" id="IPR001179">
    <property type="entry name" value="PPIase_FKBP_dom"/>
</dbReference>
<dbReference type="InterPro" id="IPR046357">
    <property type="entry name" value="PPIase_dom_sf"/>
</dbReference>